<protein>
    <submittedName>
        <fullName evidence="5">Heme peroxidase</fullName>
    </submittedName>
</protein>
<dbReference type="Pfam" id="PF03098">
    <property type="entry name" value="An_peroxidase"/>
    <property type="match status" value="3"/>
</dbReference>
<keyword evidence="2" id="KW-0964">Secreted</keyword>
<dbReference type="InterPro" id="IPR037120">
    <property type="entry name" value="Haem_peroxidase_sf_animal"/>
</dbReference>
<sequence>MVQLNKHDLEFILKQIKVAEAHAAGTPLTELVSSQLIPYGLRTVDGSYNNLAPGQEHFGSSDQIMQRLLDAQFKVAEGGSSYTQTSGNVYDSQPRVISNLIVDQSIGNPATILSALTNLGHSDPYAFLGQTANATAYLAAVDAYETHSAAEKSVAAAKGALAALYYSPVPPTPEAVATAQAAIAAAEEQADGALAVKNFAYSTMEQLLGVTMEGDSVLIPNVSADLGDTAPFNGFFTLFGQFFDHGLDLVSKGGSGTVYIPLHPDDPLYVPGSPTNFMVLTRAQNQPGPDGVVGTADDIREHTNETTPWIDLNQVYTSNPSHQVFLREYVLIDGKPMATGHMLEGVNGGPPTWADIKAQARDVLGIILTDQDVLRVPAIATDFYGEFVRGVNGFPQLVTMTGGLEGNLADPVAASDALSAGRAFLNDIAHTAAPVLADDDGDPSTPAVLMPDGDADVGNAVPVDNRGNNLAYDNELLDAHYIVSDGRGNENIGLTSVHHLFHHEHNRQIDAIKHELISGPDADVAFLNEWLLEDVAALPASQAEIDALVWDGERVFQAGRFSTEMVYQHLVFEEFARAVSPNIDPFVFSNSVDIDPAIAAEFAHVVYRFGHSMLTEDVSRLNLLLGGDGEVTGQEQADVKLMDAFLNPVMFAASGVDAEAAAGAILRGMSRQVGNEIDEHVTDALRNNLVGLPLDLAALNMTRARETGVPSLNAARRDFYAQSQDSMLKPYESWFEFALSLKNPASLINFIAAYGTHSTITLATTLEEKRAAATALVLGGTGAPQDRLDFLNGTGAWTSQANGVTTTGLDTVDFWIGGLAEKKMPFGGMLGSTFNFVFEAQMEKLQNGDRFYYLSRTQGLNLLNELEADSFAQLVIRNTDTEDHDAHLNGAAFQTADYVLEIDQAKQFNAGLDAADPIGTNPILQAINPLVIRQDLDGDGTVDYLRFTGGEHVVLGGSSRNDTLIGGEGDDTLWGGAGDDRLEGGFGVDHLHGGDGDDIITDSGTDVGAADVIHGDAGEDVINGGNGMDLIFGGDDSDFIYGGSESKTISGGEGNDFIRGPSGPSFVAGNEGDDWLEGGDGFDTLAGENSELFFNSTIIGHDVLNGRGNDNDYDAESGDDIMFQGPGIQRNNGMAGFDWAIHKGDTQPANSDMNISIFVNQQNNILRDRFDLVEGLSGWTGNDVLRGRDVVIGAYDENGNAAQVDPDAPLDSYSNALLAKNLHLVGGLEELTAHLQRTEVTVAGKTETIVMDTSDASDIILGGAGSDVIEGMGGNDIIDGDKWLNVRIQVTPDASRGQNWSAFSIDTLSDIQARMYSGEIKPGQLQIVREILDGGSADDVDTAMYWDSFENYTITGNADGSLTVAHTTVGPAVVDQTTGRAREADGTDRLFNVEKLQFADRIVDTDIFFNSSATGAPFISDQTPLEGQTLTVDVASIADANGLGTFSYQWQSSANGTTWTNIAGATNASFTPQDLPLTLFGAQAGLQLRVVVNFVDGFGNAEQVISAATAPVGVNWSSLVGLTPFNGTEGDDVASGALLGETLNGNGGNDILNGGGGGDTITGGAGNDTINGGAGSDTAVFSGPLTNYSFAATLAGQSVTLTITDTTGAEGVDVLTAVETLRFAGVNYAIVAGNNLANANLNGAAGANGSQAIFGFDGVDTINGGAGNDIILAGAGNDTITQIGSTGGRDFIDGEAGIDTYQLNGVAGDEAFVIYTRTAAEAALSGIEFHQATEIVITRNGAVIAELDNIEEITVNTLAVSQNDGNGVPNGGTSNGDTITVVGDFTETSLNFSTITIDGTTGNDTIDISALQSAHRIVFKSNGGSDTIVGTLRPQDVIVLAPGAVLADYAATEADGMTTLSNGTHTVSFASSGAPSFREWTNGDDEDDHDGQNGGDDDDDDNGDGHGGGSDCGDDDGQNQGGGDDDGSGDGGSDPLPVAARTLIGTAAGEVLLGAAGADTILAGGGGDIVAGDAGSDILRGEDGDDVVTAGDGNDSVTGGAGDDELHGGAGDDMLFGNAGKDMIHGEAGNDFIEGGAGEDQVWAGDGDDTVIASAGDGDDQYWGGYGNDTLDYAVASANLTVDLGNGFMQRGQVSGGTTGTDVVYGFENVITGSGHDTITATAAVNIMDGGLGNDTFRFLSAGAADGDTIHGFQPGDKIDFAAIDANADSSGVQHFTLASGGSLTAAGQVVVTHEVLDG</sequence>
<dbReference type="GO" id="GO:0004601">
    <property type="term" value="F:peroxidase activity"/>
    <property type="evidence" value="ECO:0007669"/>
    <property type="project" value="UniProtKB-KW"/>
</dbReference>
<evidence type="ECO:0000313" key="6">
    <source>
        <dbReference type="Proteomes" id="UP000014411"/>
    </source>
</evidence>
<keyword evidence="5" id="KW-0560">Oxidoreductase</keyword>
<dbReference type="PROSITE" id="PS50292">
    <property type="entry name" value="PEROXIDASE_3"/>
    <property type="match status" value="1"/>
</dbReference>
<keyword evidence="5" id="KW-0575">Peroxidase</keyword>
<dbReference type="GO" id="GO:0006979">
    <property type="term" value="P:response to oxidative stress"/>
    <property type="evidence" value="ECO:0007669"/>
    <property type="project" value="InterPro"/>
</dbReference>
<dbReference type="InterPro" id="IPR001343">
    <property type="entry name" value="Hemolysn_Ca-bd"/>
</dbReference>
<dbReference type="GO" id="GO:0005509">
    <property type="term" value="F:calcium ion binding"/>
    <property type="evidence" value="ECO:0007669"/>
    <property type="project" value="InterPro"/>
</dbReference>
<gene>
    <name evidence="5" type="ORF">RGCCGE502_08231</name>
</gene>
<dbReference type="InterPro" id="IPR018511">
    <property type="entry name" value="Hemolysin-typ_Ca-bd_CS"/>
</dbReference>
<dbReference type="STRING" id="990285.RGCCGE502_08231"/>
<evidence type="ECO:0000256" key="2">
    <source>
        <dbReference type="ARBA" id="ARBA00022525"/>
    </source>
</evidence>
<dbReference type="Pfam" id="PF00353">
    <property type="entry name" value="HemolysinCabind"/>
    <property type="match status" value="11"/>
</dbReference>
<comment type="caution">
    <text evidence="5">The sequence shown here is derived from an EMBL/GenBank/DDBJ whole genome shotgun (WGS) entry which is preliminary data.</text>
</comment>
<dbReference type="InterPro" id="IPR011049">
    <property type="entry name" value="Serralysin-like_metalloprot_C"/>
</dbReference>
<feature type="compositionally biased region" description="Acidic residues" evidence="4">
    <location>
        <begin position="1912"/>
        <end position="1928"/>
    </location>
</feature>
<dbReference type="SUPFAM" id="SSF48113">
    <property type="entry name" value="Heme-dependent peroxidases"/>
    <property type="match status" value="1"/>
</dbReference>
<dbReference type="PRINTS" id="PR00313">
    <property type="entry name" value="CABNDNGRPT"/>
</dbReference>
<name>S3I140_9HYPH</name>
<evidence type="ECO:0000313" key="5">
    <source>
        <dbReference type="EMBL" id="EPE98936.1"/>
    </source>
</evidence>
<feature type="compositionally biased region" description="Acidic residues" evidence="4">
    <location>
        <begin position="1882"/>
        <end position="1902"/>
    </location>
</feature>
<proteinExistence type="predicted"/>
<keyword evidence="3" id="KW-0325">Glycoprotein</keyword>
<dbReference type="EMBL" id="AEYE02000010">
    <property type="protein sequence ID" value="EPE98936.1"/>
    <property type="molecule type" value="Genomic_DNA"/>
</dbReference>
<reference evidence="5 6" key="1">
    <citation type="journal article" date="2012" name="J. Bacteriol.">
        <title>Genome sequence of Rhizobium grahamii CCGE502, a broad-host-range symbiont with low nodulation competitiveness in Phaseolus vulgaris.</title>
        <authorList>
            <person name="Althabegoiti M.J."/>
            <person name="Lozano L."/>
            <person name="Torres-Tejerizo G."/>
            <person name="Ormeno-Orrillo E."/>
            <person name="Rogel M.A."/>
            <person name="Gonzalez V."/>
            <person name="Martinez-Romero E."/>
        </authorList>
    </citation>
    <scope>NUCLEOTIDE SEQUENCE [LARGE SCALE GENOMIC DNA]</scope>
    <source>
        <strain evidence="5 6">CCGE 502</strain>
    </source>
</reference>
<dbReference type="Gene3D" id="2.160.20.160">
    <property type="match status" value="1"/>
</dbReference>
<evidence type="ECO:0000256" key="4">
    <source>
        <dbReference type="SAM" id="MobiDB-lite"/>
    </source>
</evidence>
<dbReference type="InterPro" id="IPR019791">
    <property type="entry name" value="Haem_peroxidase_animal"/>
</dbReference>
<dbReference type="RefSeq" id="WP_016553689.1">
    <property type="nucleotide sequence ID" value="NZ_AEYE02000010.1"/>
</dbReference>
<evidence type="ECO:0000256" key="1">
    <source>
        <dbReference type="ARBA" id="ARBA00004613"/>
    </source>
</evidence>
<keyword evidence="6" id="KW-1185">Reference proteome</keyword>
<dbReference type="InterPro" id="IPR010255">
    <property type="entry name" value="Haem_peroxidase_sf"/>
</dbReference>
<organism evidence="5 6">
    <name type="scientific">Rhizobium grahamii CCGE 502</name>
    <dbReference type="NCBI Taxonomy" id="990285"/>
    <lineage>
        <taxon>Bacteria</taxon>
        <taxon>Pseudomonadati</taxon>
        <taxon>Pseudomonadota</taxon>
        <taxon>Alphaproteobacteria</taxon>
        <taxon>Hyphomicrobiales</taxon>
        <taxon>Rhizobiaceae</taxon>
        <taxon>Rhizobium/Agrobacterium group</taxon>
        <taxon>Rhizobium</taxon>
    </lineage>
</organism>
<accession>S3I140</accession>
<dbReference type="SUPFAM" id="SSF51120">
    <property type="entry name" value="beta-Roll"/>
    <property type="match status" value="7"/>
</dbReference>
<dbReference type="Proteomes" id="UP000014411">
    <property type="component" value="Unassembled WGS sequence"/>
</dbReference>
<dbReference type="Gene3D" id="2.150.10.10">
    <property type="entry name" value="Serralysin-like metalloprotease, C-terminal"/>
    <property type="match status" value="4"/>
</dbReference>
<feature type="region of interest" description="Disordered" evidence="4">
    <location>
        <begin position="1870"/>
        <end position="1938"/>
    </location>
</feature>
<dbReference type="GO" id="GO:0005576">
    <property type="term" value="C:extracellular region"/>
    <property type="evidence" value="ECO:0007669"/>
    <property type="project" value="UniProtKB-SubCell"/>
</dbReference>
<feature type="non-terminal residue" evidence="5">
    <location>
        <position position="2199"/>
    </location>
</feature>
<evidence type="ECO:0000256" key="3">
    <source>
        <dbReference type="ARBA" id="ARBA00023180"/>
    </source>
</evidence>
<dbReference type="HOGENOM" id="CLU_000493_0_0_5"/>
<dbReference type="PANTHER" id="PTHR11475:SF4">
    <property type="entry name" value="CHORION PEROXIDASE"/>
    <property type="match status" value="1"/>
</dbReference>
<dbReference type="Gene3D" id="1.10.640.10">
    <property type="entry name" value="Haem peroxidase domain superfamily, animal type"/>
    <property type="match status" value="2"/>
</dbReference>
<comment type="subcellular location">
    <subcellularLocation>
        <location evidence="1">Secreted</location>
    </subcellularLocation>
</comment>
<dbReference type="CDD" id="cd09821">
    <property type="entry name" value="An_peroxidase_bacterial_2"/>
    <property type="match status" value="1"/>
</dbReference>
<feature type="region of interest" description="Disordered" evidence="4">
    <location>
        <begin position="1980"/>
        <end position="2011"/>
    </location>
</feature>
<dbReference type="PANTHER" id="PTHR11475">
    <property type="entry name" value="OXIDASE/PEROXIDASE"/>
    <property type="match status" value="1"/>
</dbReference>
<dbReference type="eggNOG" id="COG2931">
    <property type="taxonomic scope" value="Bacteria"/>
</dbReference>
<dbReference type="PROSITE" id="PS00330">
    <property type="entry name" value="HEMOLYSIN_CALCIUM"/>
    <property type="match status" value="6"/>
</dbReference>
<dbReference type="GO" id="GO:0020037">
    <property type="term" value="F:heme binding"/>
    <property type="evidence" value="ECO:0007669"/>
    <property type="project" value="InterPro"/>
</dbReference>